<dbReference type="GO" id="GO:0000049">
    <property type="term" value="F:tRNA binding"/>
    <property type="evidence" value="ECO:0007669"/>
    <property type="project" value="UniProtKB-UniRule"/>
</dbReference>
<name>A0A858R3L2_9PROT</name>
<dbReference type="GO" id="GO:0001682">
    <property type="term" value="P:tRNA 5'-leader removal"/>
    <property type="evidence" value="ECO:0007669"/>
    <property type="project" value="UniProtKB-UniRule"/>
</dbReference>
<dbReference type="PANTHER" id="PTHR33992:SF1">
    <property type="entry name" value="RIBONUCLEASE P PROTEIN COMPONENT"/>
    <property type="match status" value="1"/>
</dbReference>
<comment type="catalytic activity">
    <reaction evidence="7">
        <text>Endonucleolytic cleavage of RNA, removing 5'-extranucleotides from tRNA precursor.</text>
        <dbReference type="EC" id="3.1.26.5"/>
    </reaction>
</comment>
<feature type="region of interest" description="Disordered" evidence="9">
    <location>
        <begin position="125"/>
        <end position="145"/>
    </location>
</feature>
<dbReference type="SUPFAM" id="SSF54211">
    <property type="entry name" value="Ribosomal protein S5 domain 2-like"/>
    <property type="match status" value="1"/>
</dbReference>
<accession>A0A858R3L2</accession>
<dbReference type="KEGG" id="acru:HHL28_00990"/>
<keyword evidence="11" id="KW-1185">Reference proteome</keyword>
<dbReference type="EMBL" id="CP051775">
    <property type="protein sequence ID" value="QJE71696.1"/>
    <property type="molecule type" value="Genomic_DNA"/>
</dbReference>
<evidence type="ECO:0000313" key="11">
    <source>
        <dbReference type="Proteomes" id="UP000501891"/>
    </source>
</evidence>
<evidence type="ECO:0000256" key="9">
    <source>
        <dbReference type="SAM" id="MobiDB-lite"/>
    </source>
</evidence>
<evidence type="ECO:0000256" key="4">
    <source>
        <dbReference type="ARBA" id="ARBA00022759"/>
    </source>
</evidence>
<keyword evidence="4 7" id="KW-0255">Endonuclease</keyword>
<dbReference type="GO" id="GO:0042781">
    <property type="term" value="F:3'-tRNA processing endoribonuclease activity"/>
    <property type="evidence" value="ECO:0007669"/>
    <property type="project" value="TreeGrafter"/>
</dbReference>
<dbReference type="InterPro" id="IPR020539">
    <property type="entry name" value="RNase_P_CS"/>
</dbReference>
<dbReference type="InterPro" id="IPR020568">
    <property type="entry name" value="Ribosomal_Su5_D2-typ_SF"/>
</dbReference>
<evidence type="ECO:0000256" key="6">
    <source>
        <dbReference type="ARBA" id="ARBA00022884"/>
    </source>
</evidence>
<dbReference type="HAMAP" id="MF_00227">
    <property type="entry name" value="RNase_P"/>
    <property type="match status" value="1"/>
</dbReference>
<protein>
    <recommendedName>
        <fullName evidence="7 8">Ribonuclease P protein component</fullName>
        <shortName evidence="7">RNase P protein</shortName>
        <shortName evidence="7">RNaseP protein</shortName>
        <ecNumber evidence="7 8">3.1.26.5</ecNumber>
    </recommendedName>
    <alternativeName>
        <fullName evidence="7">Protein C5</fullName>
    </alternativeName>
</protein>
<comment type="function">
    <text evidence="1 7">RNaseP catalyzes the removal of the 5'-leader sequence from pre-tRNA to produce the mature 5'-terminus. It can also cleave other RNA substrates such as 4.5S RNA. The protein component plays an auxiliary but essential role in vivo by binding to the 5'-leader sequence and broadening the substrate specificity of the ribozyme.</text>
</comment>
<reference evidence="10" key="1">
    <citation type="submission" date="2020-04" db="EMBL/GenBank/DDBJ databases">
        <title>A desert anoxygenic phototrophic bacterium fixes CO2 using RubisCO under aerobic conditions.</title>
        <authorList>
            <person name="Tang K."/>
        </authorList>
    </citation>
    <scope>NUCLEOTIDE SEQUENCE [LARGE SCALE GENOMIC DNA]</scope>
    <source>
        <strain evidence="10">MIMtkB3</strain>
    </source>
</reference>
<dbReference type="Proteomes" id="UP000501891">
    <property type="component" value="Chromosome"/>
</dbReference>
<evidence type="ECO:0000256" key="5">
    <source>
        <dbReference type="ARBA" id="ARBA00022801"/>
    </source>
</evidence>
<evidence type="ECO:0000313" key="10">
    <source>
        <dbReference type="EMBL" id="QJE71696.1"/>
    </source>
</evidence>
<evidence type="ECO:0000256" key="2">
    <source>
        <dbReference type="ARBA" id="ARBA00022694"/>
    </source>
</evidence>
<comment type="similarity">
    <text evidence="7">Belongs to the RnpA family.</text>
</comment>
<dbReference type="NCBIfam" id="TIGR00188">
    <property type="entry name" value="rnpA"/>
    <property type="match status" value="1"/>
</dbReference>
<sequence>MAPPVSGKARYKVGRLTKRAEFLAVAGARRKWSAPGLLLQARAQDGVQKPRKGEPDVRVGFTASKKVGGAVERNRARRRLRAAVAEVLAPHALPATDYVVVARAETVRRPYAALKQDLAQAMKKLRAWQDPPAPDAAPQADGGGT</sequence>
<comment type="subunit">
    <text evidence="7">Consists of a catalytic RNA component (M1 or rnpB) and a protein subunit.</text>
</comment>
<evidence type="ECO:0000256" key="8">
    <source>
        <dbReference type="NCBIfam" id="TIGR00188"/>
    </source>
</evidence>
<feature type="compositionally biased region" description="Low complexity" evidence="9">
    <location>
        <begin position="136"/>
        <end position="145"/>
    </location>
</feature>
<dbReference type="PANTHER" id="PTHR33992">
    <property type="entry name" value="RIBONUCLEASE P PROTEIN COMPONENT"/>
    <property type="match status" value="1"/>
</dbReference>
<dbReference type="PROSITE" id="PS00648">
    <property type="entry name" value="RIBONUCLEASE_P"/>
    <property type="match status" value="1"/>
</dbReference>
<evidence type="ECO:0000256" key="1">
    <source>
        <dbReference type="ARBA" id="ARBA00002663"/>
    </source>
</evidence>
<keyword evidence="2 7" id="KW-0819">tRNA processing</keyword>
<dbReference type="Pfam" id="PF00825">
    <property type="entry name" value="Ribonuclease_P"/>
    <property type="match status" value="1"/>
</dbReference>
<keyword evidence="3 7" id="KW-0540">Nuclease</keyword>
<dbReference type="EC" id="3.1.26.5" evidence="7 8"/>
<gene>
    <name evidence="7 10" type="primary">rnpA</name>
    <name evidence="10" type="ORF">HHL28_00990</name>
</gene>
<keyword evidence="5 7" id="KW-0378">Hydrolase</keyword>
<evidence type="ECO:0000256" key="3">
    <source>
        <dbReference type="ARBA" id="ARBA00022722"/>
    </source>
</evidence>
<dbReference type="InterPro" id="IPR014721">
    <property type="entry name" value="Ribsml_uS5_D2-typ_fold_subgr"/>
</dbReference>
<evidence type="ECO:0000256" key="7">
    <source>
        <dbReference type="HAMAP-Rule" id="MF_00227"/>
    </source>
</evidence>
<dbReference type="InterPro" id="IPR000100">
    <property type="entry name" value="RNase_P"/>
</dbReference>
<dbReference type="AlphaFoldDB" id="A0A858R3L2"/>
<proteinExistence type="inferred from homology"/>
<dbReference type="Gene3D" id="3.30.230.10">
    <property type="match status" value="1"/>
</dbReference>
<dbReference type="GO" id="GO:0030677">
    <property type="term" value="C:ribonuclease P complex"/>
    <property type="evidence" value="ECO:0007669"/>
    <property type="project" value="TreeGrafter"/>
</dbReference>
<dbReference type="GO" id="GO:0004526">
    <property type="term" value="F:ribonuclease P activity"/>
    <property type="evidence" value="ECO:0007669"/>
    <property type="project" value="UniProtKB-UniRule"/>
</dbReference>
<keyword evidence="6 7" id="KW-0694">RNA-binding</keyword>
<organism evidence="10 11">
    <name type="scientific">Aerophototrophica crusticola</name>
    <dbReference type="NCBI Taxonomy" id="1709002"/>
    <lineage>
        <taxon>Bacteria</taxon>
        <taxon>Pseudomonadati</taxon>
        <taxon>Pseudomonadota</taxon>
        <taxon>Alphaproteobacteria</taxon>
        <taxon>Rhodospirillales</taxon>
        <taxon>Rhodospirillaceae</taxon>
        <taxon>Aerophototrophica</taxon>
    </lineage>
</organism>